<dbReference type="InterPro" id="IPR050351">
    <property type="entry name" value="BphY/WalK/GraS-like"/>
</dbReference>
<dbReference type="InterPro" id="IPR004358">
    <property type="entry name" value="Sig_transdc_His_kin-like_C"/>
</dbReference>
<dbReference type="CDD" id="cd00075">
    <property type="entry name" value="HATPase"/>
    <property type="match status" value="1"/>
</dbReference>
<evidence type="ECO:0000256" key="10">
    <source>
        <dbReference type="ARBA" id="ARBA00022989"/>
    </source>
</evidence>
<dbReference type="EC" id="2.7.13.3" evidence="3"/>
<dbReference type="InterPro" id="IPR036890">
    <property type="entry name" value="HATPase_C_sf"/>
</dbReference>
<keyword evidence="4" id="KW-0597">Phosphoprotein</keyword>
<protein>
    <recommendedName>
        <fullName evidence="13">Sensor-like histidine kinase SenX3</fullName>
        <ecNumber evidence="3">2.7.13.3</ecNumber>
    </recommendedName>
</protein>
<dbReference type="PROSITE" id="PS50839">
    <property type="entry name" value="CHASE"/>
    <property type="match status" value="1"/>
</dbReference>
<dbReference type="CDD" id="cd00082">
    <property type="entry name" value="HisKA"/>
    <property type="match status" value="1"/>
</dbReference>
<dbReference type="InterPro" id="IPR005467">
    <property type="entry name" value="His_kinase_dom"/>
</dbReference>
<dbReference type="InterPro" id="IPR013656">
    <property type="entry name" value="PAS_4"/>
</dbReference>
<evidence type="ECO:0000256" key="15">
    <source>
        <dbReference type="SAM" id="Phobius"/>
    </source>
</evidence>
<feature type="compositionally biased region" description="Pro residues" evidence="14">
    <location>
        <begin position="763"/>
        <end position="774"/>
    </location>
</feature>
<proteinExistence type="predicted"/>
<keyword evidence="12 15" id="KW-0472">Membrane</keyword>
<evidence type="ECO:0000259" key="17">
    <source>
        <dbReference type="PROSITE" id="PS50839"/>
    </source>
</evidence>
<evidence type="ECO:0000256" key="2">
    <source>
        <dbReference type="ARBA" id="ARBA00004236"/>
    </source>
</evidence>
<dbReference type="Gene3D" id="1.10.287.130">
    <property type="match status" value="1"/>
</dbReference>
<keyword evidence="10 15" id="KW-1133">Transmembrane helix</keyword>
<gene>
    <name evidence="18" type="ORF">Ade02nite_95520</name>
</gene>
<dbReference type="Pfam" id="PF00512">
    <property type="entry name" value="HisKA"/>
    <property type="match status" value="1"/>
</dbReference>
<evidence type="ECO:0000256" key="1">
    <source>
        <dbReference type="ARBA" id="ARBA00000085"/>
    </source>
</evidence>
<dbReference type="Pfam" id="PF03924">
    <property type="entry name" value="CHASE"/>
    <property type="match status" value="1"/>
</dbReference>
<dbReference type="Proteomes" id="UP000609879">
    <property type="component" value="Unassembled WGS sequence"/>
</dbReference>
<keyword evidence="8" id="KW-0418">Kinase</keyword>
<evidence type="ECO:0000256" key="7">
    <source>
        <dbReference type="ARBA" id="ARBA00022741"/>
    </source>
</evidence>
<sequence>MLAVSVALVGLVIFGLVYAGMRSAQEETADRVMDQRAVMAQAAVQTETERFRALTEATAAGIGTDDDLTWADFDAATAPLSSADLIGAASLAYVVPATTAQVPAVQKLWRGRGSDGLVLKPVGTGEHFFSIFTRTLNAAGPALNGLDVSAAPEAAAALEDARRIGQPSVSDTYVLLRDRNLPVAEQQHSFVFAAPVWSRSSFPSFRGWVVLGLRGQDFLSGVLATVSQGQLDATLLAADRDGDRPVVAEYPVAGATDLERRSDFRVADRQWTLITKADPRLLPGATSHLPLIVLLGGLALTLILSGLVWTLATGRARALAQVEEATADLRTAEAESRRQAGLLGAIMNSIGDGVGVVDENGAFLLHNPAAKQLLGGMDDAQSPGTWQEHYGLYRPDGRTPFPLDELPLIRALRGESSDGVEMMVRNERRPEGILVSVDGRPLHTSAGQRGAVAVFHDITELRRYENDLAVFAGVVAHDLKAPLTVIRGHCEAAVEDLAEVPPSPAADDVRDGLQKIVRAVDRMAGLIDTLLAYSTARNAPLNTRRVDLGALLAEVIRDRTEHLRPADRPDVYAGPMPEVRADPAMLRHVLDNLVGNALKYVRPGVTPRVDVTGEQVSPRWARIDVADRGIGIPDEDKPQIFESFHRARTAAGYAGTGLGLAICKRIVERHGGEIGVADNPGGGTRFHFTIPLARPGSAVRDEEEPEMTRTGTDDEAATRAALERALAERAAMENSRLPGLGALPSSVPSGHDPAAVPLRAPVPERPPATGPNAE</sequence>
<comment type="subcellular location">
    <subcellularLocation>
        <location evidence="2">Cell membrane</location>
    </subcellularLocation>
</comment>
<dbReference type="SUPFAM" id="SSF55874">
    <property type="entry name" value="ATPase domain of HSP90 chaperone/DNA topoisomerase II/histidine kinase"/>
    <property type="match status" value="1"/>
</dbReference>
<evidence type="ECO:0000256" key="12">
    <source>
        <dbReference type="ARBA" id="ARBA00023136"/>
    </source>
</evidence>
<dbReference type="SMART" id="SM01079">
    <property type="entry name" value="CHASE"/>
    <property type="match status" value="1"/>
</dbReference>
<evidence type="ECO:0000256" key="14">
    <source>
        <dbReference type="SAM" id="MobiDB-lite"/>
    </source>
</evidence>
<dbReference type="InterPro" id="IPR003594">
    <property type="entry name" value="HATPase_dom"/>
</dbReference>
<dbReference type="SUPFAM" id="SSF55785">
    <property type="entry name" value="PYP-like sensor domain (PAS domain)"/>
    <property type="match status" value="1"/>
</dbReference>
<evidence type="ECO:0000256" key="11">
    <source>
        <dbReference type="ARBA" id="ARBA00023012"/>
    </source>
</evidence>
<keyword evidence="5" id="KW-0808">Transferase</keyword>
<evidence type="ECO:0000313" key="18">
    <source>
        <dbReference type="EMBL" id="GID80911.1"/>
    </source>
</evidence>
<feature type="domain" description="Histidine kinase" evidence="16">
    <location>
        <begin position="474"/>
        <end position="694"/>
    </location>
</feature>
<comment type="caution">
    <text evidence="18">The sequence shown here is derived from an EMBL/GenBank/DDBJ whole genome shotgun (WGS) entry which is preliminary data.</text>
</comment>
<dbReference type="SMART" id="SM00387">
    <property type="entry name" value="HATPase_c"/>
    <property type="match status" value="1"/>
</dbReference>
<feature type="region of interest" description="Disordered" evidence="14">
    <location>
        <begin position="696"/>
        <end position="717"/>
    </location>
</feature>
<keyword evidence="6 15" id="KW-0812">Transmembrane</keyword>
<dbReference type="Pfam" id="PF02518">
    <property type="entry name" value="HATPase_c"/>
    <property type="match status" value="1"/>
</dbReference>
<dbReference type="EMBL" id="BOMI01000211">
    <property type="protein sequence ID" value="GID80911.1"/>
    <property type="molecule type" value="Genomic_DNA"/>
</dbReference>
<evidence type="ECO:0000313" key="19">
    <source>
        <dbReference type="Proteomes" id="UP000609879"/>
    </source>
</evidence>
<keyword evidence="7" id="KW-0547">Nucleotide-binding</keyword>
<dbReference type="Pfam" id="PF08448">
    <property type="entry name" value="PAS_4"/>
    <property type="match status" value="1"/>
</dbReference>
<evidence type="ECO:0000256" key="8">
    <source>
        <dbReference type="ARBA" id="ARBA00022777"/>
    </source>
</evidence>
<evidence type="ECO:0000256" key="4">
    <source>
        <dbReference type="ARBA" id="ARBA00022553"/>
    </source>
</evidence>
<evidence type="ECO:0000259" key="16">
    <source>
        <dbReference type="PROSITE" id="PS50109"/>
    </source>
</evidence>
<dbReference type="InterPro" id="IPR035965">
    <property type="entry name" value="PAS-like_dom_sf"/>
</dbReference>
<reference evidence="18 19" key="1">
    <citation type="submission" date="2021-01" db="EMBL/GenBank/DDBJ databases">
        <title>Whole genome shotgun sequence of Actinoplanes deccanensis NBRC 13994.</title>
        <authorList>
            <person name="Komaki H."/>
            <person name="Tamura T."/>
        </authorList>
    </citation>
    <scope>NUCLEOTIDE SEQUENCE [LARGE SCALE GENOMIC DNA]</scope>
    <source>
        <strain evidence="18 19">NBRC 13994</strain>
    </source>
</reference>
<organism evidence="18 19">
    <name type="scientific">Paractinoplanes deccanensis</name>
    <dbReference type="NCBI Taxonomy" id="113561"/>
    <lineage>
        <taxon>Bacteria</taxon>
        <taxon>Bacillati</taxon>
        <taxon>Actinomycetota</taxon>
        <taxon>Actinomycetes</taxon>
        <taxon>Micromonosporales</taxon>
        <taxon>Micromonosporaceae</taxon>
        <taxon>Paractinoplanes</taxon>
    </lineage>
</organism>
<evidence type="ECO:0000256" key="5">
    <source>
        <dbReference type="ARBA" id="ARBA00022679"/>
    </source>
</evidence>
<feature type="region of interest" description="Disordered" evidence="14">
    <location>
        <begin position="732"/>
        <end position="774"/>
    </location>
</feature>
<dbReference type="RefSeq" id="WP_239169613.1">
    <property type="nucleotide sequence ID" value="NZ_BAAABO010000017.1"/>
</dbReference>
<dbReference type="PRINTS" id="PR00344">
    <property type="entry name" value="BCTRLSENSOR"/>
</dbReference>
<dbReference type="Gene3D" id="3.30.450.20">
    <property type="entry name" value="PAS domain"/>
    <property type="match status" value="1"/>
</dbReference>
<keyword evidence="9" id="KW-0067">ATP-binding</keyword>
<dbReference type="Gene3D" id="3.30.450.350">
    <property type="entry name" value="CHASE domain"/>
    <property type="match status" value="1"/>
</dbReference>
<evidence type="ECO:0000256" key="3">
    <source>
        <dbReference type="ARBA" id="ARBA00012438"/>
    </source>
</evidence>
<evidence type="ECO:0000256" key="9">
    <source>
        <dbReference type="ARBA" id="ARBA00022840"/>
    </source>
</evidence>
<dbReference type="SMART" id="SM00388">
    <property type="entry name" value="HisKA"/>
    <property type="match status" value="1"/>
</dbReference>
<dbReference type="InterPro" id="IPR006189">
    <property type="entry name" value="CHASE_dom"/>
</dbReference>
<evidence type="ECO:0000256" key="6">
    <source>
        <dbReference type="ARBA" id="ARBA00022692"/>
    </source>
</evidence>
<keyword evidence="11" id="KW-0902">Two-component regulatory system</keyword>
<feature type="domain" description="CHASE" evidence="17">
    <location>
        <begin position="131"/>
        <end position="227"/>
    </location>
</feature>
<dbReference type="Gene3D" id="3.30.565.10">
    <property type="entry name" value="Histidine kinase-like ATPase, C-terminal domain"/>
    <property type="match status" value="1"/>
</dbReference>
<dbReference type="InterPro" id="IPR036097">
    <property type="entry name" value="HisK_dim/P_sf"/>
</dbReference>
<accession>A0ABQ3YLM9</accession>
<evidence type="ECO:0000256" key="13">
    <source>
        <dbReference type="ARBA" id="ARBA00039401"/>
    </source>
</evidence>
<dbReference type="PANTHER" id="PTHR42878:SF7">
    <property type="entry name" value="SENSOR HISTIDINE KINASE GLRK"/>
    <property type="match status" value="1"/>
</dbReference>
<dbReference type="PANTHER" id="PTHR42878">
    <property type="entry name" value="TWO-COMPONENT HISTIDINE KINASE"/>
    <property type="match status" value="1"/>
</dbReference>
<dbReference type="SUPFAM" id="SSF47384">
    <property type="entry name" value="Homodimeric domain of signal transducing histidine kinase"/>
    <property type="match status" value="1"/>
</dbReference>
<comment type="catalytic activity">
    <reaction evidence="1">
        <text>ATP + protein L-histidine = ADP + protein N-phospho-L-histidine.</text>
        <dbReference type="EC" id="2.7.13.3"/>
    </reaction>
</comment>
<name>A0ABQ3YLM9_9ACTN</name>
<keyword evidence="19" id="KW-1185">Reference proteome</keyword>
<dbReference type="InterPro" id="IPR042240">
    <property type="entry name" value="CHASE_sf"/>
</dbReference>
<feature type="transmembrane region" description="Helical" evidence="15">
    <location>
        <begin position="289"/>
        <end position="312"/>
    </location>
</feature>
<dbReference type="InterPro" id="IPR003661">
    <property type="entry name" value="HisK_dim/P_dom"/>
</dbReference>
<dbReference type="PROSITE" id="PS50109">
    <property type="entry name" value="HIS_KIN"/>
    <property type="match status" value="1"/>
</dbReference>